<sequence>MNKTKLSKFILEMKFMKKTKEKVEKEEDDAEGRALYSSEITDKMLHGQSNFIIEPSFVPCENLIEGRVSYRGMNPEIERIMEIERYGEQQVKERERLEREKEMTKDVSDKDMAKFYGSIVKTMEKKYKQMKRLNIQPTKLKKELPLNQKFKKPNYDD</sequence>
<feature type="coiled-coil region" evidence="1">
    <location>
        <begin position="6"/>
        <end position="33"/>
    </location>
</feature>
<dbReference type="AlphaFoldDB" id="U5ESH4"/>
<protein>
    <submittedName>
        <fullName evidence="2">Putative cytoplasm</fullName>
    </submittedName>
</protein>
<evidence type="ECO:0000256" key="1">
    <source>
        <dbReference type="SAM" id="Coils"/>
    </source>
</evidence>
<dbReference type="InterPro" id="IPR019324">
    <property type="entry name" value="MPP6"/>
</dbReference>
<dbReference type="Pfam" id="PF10175">
    <property type="entry name" value="MPP6"/>
    <property type="match status" value="1"/>
</dbReference>
<evidence type="ECO:0000313" key="2">
    <source>
        <dbReference type="EMBL" id="JAB56633.1"/>
    </source>
</evidence>
<name>U5ESH4_9DIPT</name>
<dbReference type="GO" id="GO:0000460">
    <property type="term" value="P:maturation of 5.8S rRNA"/>
    <property type="evidence" value="ECO:0007669"/>
    <property type="project" value="TreeGrafter"/>
</dbReference>
<keyword evidence="1" id="KW-0175">Coiled coil</keyword>
<proteinExistence type="evidence at transcript level"/>
<dbReference type="PANTHER" id="PTHR13582">
    <property type="entry name" value="M-PHASE PHOSPHOPROTEIN 6"/>
    <property type="match status" value="1"/>
</dbReference>
<dbReference type="EMBL" id="GANO01003238">
    <property type="protein sequence ID" value="JAB56633.1"/>
    <property type="molecule type" value="mRNA"/>
</dbReference>
<accession>U5ESH4</accession>
<organism evidence="2">
    <name type="scientific">Corethrella appendiculata</name>
    <dbReference type="NCBI Taxonomy" id="1370023"/>
    <lineage>
        <taxon>Eukaryota</taxon>
        <taxon>Metazoa</taxon>
        <taxon>Ecdysozoa</taxon>
        <taxon>Arthropoda</taxon>
        <taxon>Hexapoda</taxon>
        <taxon>Insecta</taxon>
        <taxon>Pterygota</taxon>
        <taxon>Neoptera</taxon>
        <taxon>Endopterygota</taxon>
        <taxon>Diptera</taxon>
        <taxon>Nematocera</taxon>
        <taxon>Culicoidea</taxon>
        <taxon>Chaoboridae</taxon>
        <taxon>Corethrella</taxon>
    </lineage>
</organism>
<dbReference type="PANTHER" id="PTHR13582:SF0">
    <property type="entry name" value="M-PHASE PHOSPHOPROTEIN 6"/>
    <property type="match status" value="1"/>
</dbReference>
<reference evidence="2" key="1">
    <citation type="journal article" date="2014" name="Insect Biochem. Mol. Biol.">
        <title>An insight into the sialome of the frog biting fly, Corethrella appendiculata.</title>
        <authorList>
            <person name="Ribeiro J.M.C."/>
            <person name="Chagas A.C."/>
            <person name="Pham V.M."/>
            <person name="Lounibos L.P."/>
            <person name="Calvo E."/>
        </authorList>
    </citation>
    <scope>NUCLEOTIDE SEQUENCE</scope>
    <source>
        <tissue evidence="2">Salivary glands</tissue>
    </source>
</reference>